<comment type="caution">
    <text evidence="3">The sequence shown here is derived from an EMBL/GenBank/DDBJ whole genome shotgun (WGS) entry which is preliminary data.</text>
</comment>
<evidence type="ECO:0000256" key="1">
    <source>
        <dbReference type="ARBA" id="ARBA00022801"/>
    </source>
</evidence>
<dbReference type="InterPro" id="IPR036157">
    <property type="entry name" value="dUTPase-like_sf"/>
</dbReference>
<dbReference type="Gene3D" id="2.70.40.10">
    <property type="match status" value="1"/>
</dbReference>
<proteinExistence type="predicted"/>
<organism evidence="3 4">
    <name type="scientific">Candidatus Methanoperedens nitratireducens</name>
    <dbReference type="NCBI Taxonomy" id="1392998"/>
    <lineage>
        <taxon>Archaea</taxon>
        <taxon>Methanobacteriati</taxon>
        <taxon>Methanobacteriota</taxon>
        <taxon>Stenosarchaea group</taxon>
        <taxon>Methanomicrobia</taxon>
        <taxon>Methanosarcinales</taxon>
        <taxon>ANME-2 cluster</taxon>
        <taxon>Candidatus Methanoperedentaceae</taxon>
        <taxon>Candidatus Methanoperedens</taxon>
    </lineage>
</organism>
<dbReference type="NCBIfam" id="TIGR02274">
    <property type="entry name" value="dCTP_deam"/>
    <property type="match status" value="1"/>
</dbReference>
<dbReference type="EMBL" id="JMIY01000006">
    <property type="protein sequence ID" value="KCZ71284.1"/>
    <property type="molecule type" value="Genomic_DNA"/>
</dbReference>
<dbReference type="GO" id="GO:0008829">
    <property type="term" value="F:dCTP deaminase activity"/>
    <property type="evidence" value="ECO:0007669"/>
    <property type="project" value="UniProtKB-EC"/>
</dbReference>
<gene>
    <name evidence="3" type="ORF">ANME2D_02486</name>
</gene>
<dbReference type="SUPFAM" id="SSF51283">
    <property type="entry name" value="dUTPase-like"/>
    <property type="match status" value="1"/>
</dbReference>
<dbReference type="CDD" id="cd07557">
    <property type="entry name" value="trimeric_dUTPase"/>
    <property type="match status" value="1"/>
</dbReference>
<keyword evidence="4" id="KW-1185">Reference proteome</keyword>
<dbReference type="InterPro" id="IPR011962">
    <property type="entry name" value="dCTP_deaminase"/>
</dbReference>
<dbReference type="InterPro" id="IPR033704">
    <property type="entry name" value="dUTPase_trimeric"/>
</dbReference>
<dbReference type="GO" id="GO:0006229">
    <property type="term" value="P:dUTP biosynthetic process"/>
    <property type="evidence" value="ECO:0007669"/>
    <property type="project" value="InterPro"/>
</dbReference>
<evidence type="ECO:0000313" key="3">
    <source>
        <dbReference type="EMBL" id="KCZ71284.1"/>
    </source>
</evidence>
<dbReference type="Pfam" id="PF22769">
    <property type="entry name" value="DCD"/>
    <property type="match status" value="1"/>
</dbReference>
<keyword evidence="2" id="KW-0546">Nucleotide metabolism</keyword>
<protein>
    <submittedName>
        <fullName evidence="3">Deoxycytidine triphosphate deaminase</fullName>
        <ecNumber evidence="3">3.5.4.13</ecNumber>
    </submittedName>
</protein>
<dbReference type="AlphaFoldDB" id="A0A062V663"/>
<reference evidence="3 4" key="1">
    <citation type="journal article" date="2013" name="Nature">
        <title>Anaerobic oxidation of methane coupled to nitrate reduction in a novel archaeal lineage.</title>
        <authorList>
            <person name="Haroon M.F."/>
            <person name="Hu S."/>
            <person name="Shi Y."/>
            <person name="Imelfort M."/>
            <person name="Keller J."/>
            <person name="Hugenholtz P."/>
            <person name="Yuan Z."/>
            <person name="Tyson G.W."/>
        </authorList>
    </citation>
    <scope>NUCLEOTIDE SEQUENCE [LARGE SCALE GENOMIC DNA]</scope>
    <source>
        <strain evidence="3 4">ANME-2d</strain>
    </source>
</reference>
<dbReference type="OrthoDB" id="33242at2157"/>
<name>A0A062V663_9EURY</name>
<dbReference type="Proteomes" id="UP000027153">
    <property type="component" value="Unassembled WGS sequence"/>
</dbReference>
<accession>A0A062V663</accession>
<dbReference type="RefSeq" id="WP_048092066.1">
    <property type="nucleotide sequence ID" value="NZ_JMIY01000006.1"/>
</dbReference>
<dbReference type="PANTHER" id="PTHR42680:SF3">
    <property type="entry name" value="DCTP DEAMINASE"/>
    <property type="match status" value="1"/>
</dbReference>
<keyword evidence="1 3" id="KW-0378">Hydrolase</keyword>
<dbReference type="EC" id="3.5.4.13" evidence="3"/>
<evidence type="ECO:0000313" key="4">
    <source>
        <dbReference type="Proteomes" id="UP000027153"/>
    </source>
</evidence>
<evidence type="ECO:0000256" key="2">
    <source>
        <dbReference type="ARBA" id="ARBA00023080"/>
    </source>
</evidence>
<dbReference type="PANTHER" id="PTHR42680">
    <property type="entry name" value="DCTP DEAMINASE"/>
    <property type="match status" value="1"/>
</dbReference>
<sequence>MILTQDQIMEEISRNKIVIDPLDKSLFRPSSYILRLSNKLIEFNKIECVDVLDEKSIYSNVTSIKTFDSYIIRPHQLILSSTYEKIGISEDYAGIIMGLSHIARLGLSLLTSSFISPGFGIDTKSTLTLELFSVNPSSIKIYKNMPICHIIFLKLAESAKELYDQSVSFYSGKDTPYISQYPLEFNQIIKKIERNDQ</sequence>